<organism evidence="2 3">
    <name type="scientific">Lysobacter soyae</name>
    <dbReference type="NCBI Taxonomy" id="2764185"/>
    <lineage>
        <taxon>Bacteria</taxon>
        <taxon>Pseudomonadati</taxon>
        <taxon>Pseudomonadota</taxon>
        <taxon>Gammaproteobacteria</taxon>
        <taxon>Lysobacterales</taxon>
        <taxon>Lysobacteraceae</taxon>
        <taxon>Lysobacter</taxon>
    </lineage>
</organism>
<keyword evidence="3" id="KW-1185">Reference proteome</keyword>
<feature type="domain" description="SPOR" evidence="1">
    <location>
        <begin position="105"/>
        <end position="185"/>
    </location>
</feature>
<accession>A0ABX8WPQ6</accession>
<dbReference type="SUPFAM" id="SSF110997">
    <property type="entry name" value="Sporulation related repeat"/>
    <property type="match status" value="1"/>
</dbReference>
<reference evidence="2 3" key="1">
    <citation type="submission" date="2021-08" db="EMBL/GenBank/DDBJ databases">
        <title>Lysobacter sp. strain CJ11 Genome sequencing and assembly.</title>
        <authorList>
            <person name="Kim I."/>
        </authorList>
    </citation>
    <scope>NUCLEOTIDE SEQUENCE [LARGE SCALE GENOMIC DNA]</scope>
    <source>
        <strain evidence="2 3">CJ11</strain>
    </source>
</reference>
<dbReference type="InterPro" id="IPR007730">
    <property type="entry name" value="SPOR-like_dom"/>
</dbReference>
<dbReference type="RefSeq" id="WP_220379571.1">
    <property type="nucleotide sequence ID" value="NZ_CP080544.1"/>
</dbReference>
<dbReference type="InterPro" id="IPR036680">
    <property type="entry name" value="SPOR-like_sf"/>
</dbReference>
<dbReference type="Pfam" id="PF05036">
    <property type="entry name" value="SPOR"/>
    <property type="match status" value="1"/>
</dbReference>
<dbReference type="PROSITE" id="PS51724">
    <property type="entry name" value="SPOR"/>
    <property type="match status" value="1"/>
</dbReference>
<evidence type="ECO:0000259" key="1">
    <source>
        <dbReference type="PROSITE" id="PS51724"/>
    </source>
</evidence>
<sequence>MIARPVLVFLIVLNLGAALWWALHTARAPAPARADALPPLEIAKDVGNAPAVVPDNVAVTPQTSAAGLADARCVLLGAYGEARDVQRALTALRGIGLQADAVTRLNSPRGFNVLIPPLSSPEAAADVQAKLRAAGFQDQFLIRQGAQSNGIALGRFGTEAAARALLARLKAAGFQAQLSPVGASTTELWIRALHGGEQDETSLRKLASAPQAKSIACDQ</sequence>
<evidence type="ECO:0000313" key="2">
    <source>
        <dbReference type="EMBL" id="QYR52774.1"/>
    </source>
</evidence>
<dbReference type="EMBL" id="CP080544">
    <property type="protein sequence ID" value="QYR52774.1"/>
    <property type="molecule type" value="Genomic_DNA"/>
</dbReference>
<dbReference type="Proteomes" id="UP000824755">
    <property type="component" value="Chromosome"/>
</dbReference>
<proteinExistence type="predicted"/>
<protein>
    <submittedName>
        <fullName evidence="2">SPOR domain-containing protein</fullName>
    </submittedName>
</protein>
<name>A0ABX8WPQ6_9GAMM</name>
<evidence type="ECO:0000313" key="3">
    <source>
        <dbReference type="Proteomes" id="UP000824755"/>
    </source>
</evidence>
<gene>
    <name evidence="2" type="ORF">H8L67_09365</name>
</gene>